<feature type="domain" description="Polyphosphate kinase N-terminal" evidence="1">
    <location>
        <begin position="13"/>
        <end position="66"/>
    </location>
</feature>
<protein>
    <recommendedName>
        <fullName evidence="1">Polyphosphate kinase N-terminal domain-containing protein</fullName>
    </recommendedName>
</protein>
<dbReference type="AlphaFoldDB" id="A0A7R9LA39"/>
<proteinExistence type="predicted"/>
<name>A0A7R9LA39_9ACAR</name>
<dbReference type="InterPro" id="IPR025198">
    <property type="entry name" value="PPK_N_dom"/>
</dbReference>
<reference evidence="2" key="1">
    <citation type="submission" date="2020-11" db="EMBL/GenBank/DDBJ databases">
        <authorList>
            <person name="Tran Van P."/>
        </authorList>
    </citation>
    <scope>NUCLEOTIDE SEQUENCE</scope>
</reference>
<evidence type="ECO:0000313" key="2">
    <source>
        <dbReference type="EMBL" id="CAD7636534.1"/>
    </source>
</evidence>
<dbReference type="EMBL" id="CAJPVJ010000009">
    <property type="protein sequence ID" value="CAG2157588.1"/>
    <property type="molecule type" value="Genomic_DNA"/>
</dbReference>
<dbReference type="SUPFAM" id="SSF140356">
    <property type="entry name" value="PPK N-terminal domain-like"/>
    <property type="match status" value="1"/>
</dbReference>
<dbReference type="Pfam" id="PF13089">
    <property type="entry name" value="PP_kinase_N"/>
    <property type="match status" value="1"/>
</dbReference>
<dbReference type="OrthoDB" id="8299897at2759"/>
<evidence type="ECO:0000313" key="3">
    <source>
        <dbReference type="Proteomes" id="UP000728032"/>
    </source>
</evidence>
<keyword evidence="3" id="KW-1185">Reference proteome</keyword>
<dbReference type="InterPro" id="IPR036832">
    <property type="entry name" value="PPK_N_dom_sf"/>
</dbReference>
<dbReference type="EMBL" id="OC914834">
    <property type="protein sequence ID" value="CAD7636534.1"/>
    <property type="molecule type" value="Genomic_DNA"/>
</dbReference>
<gene>
    <name evidence="2" type="ORF">ONB1V03_LOCUS248</name>
</gene>
<dbReference type="Proteomes" id="UP000728032">
    <property type="component" value="Unassembled WGS sequence"/>
</dbReference>
<evidence type="ECO:0000259" key="1">
    <source>
        <dbReference type="Pfam" id="PF13089"/>
    </source>
</evidence>
<organism evidence="2">
    <name type="scientific">Oppiella nova</name>
    <dbReference type="NCBI Taxonomy" id="334625"/>
    <lineage>
        <taxon>Eukaryota</taxon>
        <taxon>Metazoa</taxon>
        <taxon>Ecdysozoa</taxon>
        <taxon>Arthropoda</taxon>
        <taxon>Chelicerata</taxon>
        <taxon>Arachnida</taxon>
        <taxon>Acari</taxon>
        <taxon>Acariformes</taxon>
        <taxon>Sarcoptiformes</taxon>
        <taxon>Oribatida</taxon>
        <taxon>Brachypylina</taxon>
        <taxon>Oppioidea</taxon>
        <taxon>Oppiidae</taxon>
        <taxon>Oppiella</taxon>
    </lineage>
</organism>
<dbReference type="Gene3D" id="1.20.58.310">
    <property type="entry name" value="Polyphosphate kinase N-terminal domain"/>
    <property type="match status" value="1"/>
</dbReference>
<accession>A0A7R9LA39</accession>
<sequence>MGKEKTQQLLMEDEFFEIRVAGLMKQLDFKTITTAPDGIPNEVILEQISHNAHLAIQEQYDTLNHKEKMLLVVRLNWPLYPHLVPYRVLYAYRTSLQTAQNITFYCQRLSNSISVIYSPA</sequence>